<evidence type="ECO:0000313" key="2">
    <source>
        <dbReference type="Proteomes" id="UP000008037"/>
    </source>
</evidence>
<reference evidence="1 2" key="1">
    <citation type="journal article" date="2012" name="Environ. Microbiol.">
        <title>The genome of the ammonia-oxidizing Candidatus Nitrososphaera gargensis: insights into metabolic versatility and environmental adaptations.</title>
        <authorList>
            <person name="Spang A."/>
            <person name="Poehlein A."/>
            <person name="Offre P."/>
            <person name="Zumbragel S."/>
            <person name="Haider S."/>
            <person name="Rychlik N."/>
            <person name="Nowka B."/>
            <person name="Schmeisser C."/>
            <person name="Lebedeva E.V."/>
            <person name="Rattei T."/>
            <person name="Bohm C."/>
            <person name="Schmid M."/>
            <person name="Galushko A."/>
            <person name="Hatzenpichler R."/>
            <person name="Weinmaier T."/>
            <person name="Daniel R."/>
            <person name="Schleper C."/>
            <person name="Spieck E."/>
            <person name="Streit W."/>
            <person name="Wagner M."/>
        </authorList>
    </citation>
    <scope>NUCLEOTIDE SEQUENCE [LARGE SCALE GENOMIC DNA]</scope>
    <source>
        <strain evidence="2">Ga9.2</strain>
    </source>
</reference>
<dbReference type="KEGG" id="nga:Ngar_c07910"/>
<dbReference type="AlphaFoldDB" id="K0IG01"/>
<dbReference type="Proteomes" id="UP000008037">
    <property type="component" value="Chromosome"/>
</dbReference>
<proteinExistence type="predicted"/>
<sequence length="39" mass="4306">MGACLLFFMFNNNNTTTFSTSPLLVGVYISLVQSNLFPC</sequence>
<organism evidence="1 2">
    <name type="scientific">Nitrososphaera gargensis (strain Ga9.2)</name>
    <dbReference type="NCBI Taxonomy" id="1237085"/>
    <lineage>
        <taxon>Archaea</taxon>
        <taxon>Nitrososphaerota</taxon>
        <taxon>Nitrososphaeria</taxon>
        <taxon>Nitrososphaerales</taxon>
        <taxon>Nitrososphaeraceae</taxon>
        <taxon>Nitrososphaera</taxon>
    </lineage>
</organism>
<name>K0IG01_NITGG</name>
<dbReference type="InParanoid" id="K0IG01"/>
<keyword evidence="2" id="KW-1185">Reference proteome</keyword>
<accession>K0IG01</accession>
<protein>
    <submittedName>
        <fullName evidence="1">Uncharacterized protein</fullName>
    </submittedName>
</protein>
<evidence type="ECO:0000313" key="1">
    <source>
        <dbReference type="EMBL" id="AFU57733.1"/>
    </source>
</evidence>
<dbReference type="EMBL" id="CP002408">
    <property type="protein sequence ID" value="AFU57733.1"/>
    <property type="molecule type" value="Genomic_DNA"/>
</dbReference>
<gene>
    <name evidence="1" type="ordered locus">Ngar_c07910</name>
</gene>
<dbReference type="HOGENOM" id="CLU_3302865_0_0_2"/>
<dbReference type="BioCyc" id="CNIT1237085:G1324-789-MONOMER"/>